<gene>
    <name evidence="2" type="ORF">HAX54_040056</name>
</gene>
<keyword evidence="3" id="KW-1185">Reference proteome</keyword>
<evidence type="ECO:0000313" key="3">
    <source>
        <dbReference type="Proteomes" id="UP000823775"/>
    </source>
</evidence>
<proteinExistence type="predicted"/>
<dbReference type="Proteomes" id="UP000823775">
    <property type="component" value="Unassembled WGS sequence"/>
</dbReference>
<feature type="non-terminal residue" evidence="2">
    <location>
        <position position="1"/>
    </location>
</feature>
<evidence type="ECO:0000313" key="2">
    <source>
        <dbReference type="EMBL" id="MCE0481878.1"/>
    </source>
</evidence>
<sequence>GAYKGVMKRDGEIFDVEDSLKVGIGSYQATGTTAELSQPPELSTVKNPIEAHLDLIFRAKKRLLKGVSYEQLTGAVTGHGLGTPESGEQSREMLSHRSRDLGRPKLTRQVNTTSRGDSCGEAEKLLVPQRSR</sequence>
<protein>
    <submittedName>
        <fullName evidence="2">Uncharacterized protein</fullName>
    </submittedName>
</protein>
<dbReference type="EMBL" id="JACEIK010005600">
    <property type="protein sequence ID" value="MCE0481878.1"/>
    <property type="molecule type" value="Genomic_DNA"/>
</dbReference>
<reference evidence="2 3" key="1">
    <citation type="journal article" date="2021" name="BMC Genomics">
        <title>Datura genome reveals duplications of psychoactive alkaloid biosynthetic genes and high mutation rate following tissue culture.</title>
        <authorList>
            <person name="Rajewski A."/>
            <person name="Carter-House D."/>
            <person name="Stajich J."/>
            <person name="Litt A."/>
        </authorList>
    </citation>
    <scope>NUCLEOTIDE SEQUENCE [LARGE SCALE GENOMIC DNA]</scope>
    <source>
        <strain evidence="2">AR-01</strain>
    </source>
</reference>
<accession>A0ABS8VM39</accession>
<feature type="compositionally biased region" description="Basic and acidic residues" evidence="1">
    <location>
        <begin position="88"/>
        <end position="103"/>
    </location>
</feature>
<feature type="region of interest" description="Disordered" evidence="1">
    <location>
        <begin position="74"/>
        <end position="132"/>
    </location>
</feature>
<comment type="caution">
    <text evidence="2">The sequence shown here is derived from an EMBL/GenBank/DDBJ whole genome shotgun (WGS) entry which is preliminary data.</text>
</comment>
<evidence type="ECO:0000256" key="1">
    <source>
        <dbReference type="SAM" id="MobiDB-lite"/>
    </source>
</evidence>
<organism evidence="2 3">
    <name type="scientific">Datura stramonium</name>
    <name type="common">Jimsonweed</name>
    <name type="synonym">Common thornapple</name>
    <dbReference type="NCBI Taxonomy" id="4076"/>
    <lineage>
        <taxon>Eukaryota</taxon>
        <taxon>Viridiplantae</taxon>
        <taxon>Streptophyta</taxon>
        <taxon>Embryophyta</taxon>
        <taxon>Tracheophyta</taxon>
        <taxon>Spermatophyta</taxon>
        <taxon>Magnoliopsida</taxon>
        <taxon>eudicotyledons</taxon>
        <taxon>Gunneridae</taxon>
        <taxon>Pentapetalae</taxon>
        <taxon>asterids</taxon>
        <taxon>lamiids</taxon>
        <taxon>Solanales</taxon>
        <taxon>Solanaceae</taxon>
        <taxon>Solanoideae</taxon>
        <taxon>Datureae</taxon>
        <taxon>Datura</taxon>
    </lineage>
</organism>
<name>A0ABS8VM39_DATST</name>